<dbReference type="EMBL" id="NRQW01000385">
    <property type="protein sequence ID" value="PLZ87725.1"/>
    <property type="molecule type" value="Genomic_DNA"/>
</dbReference>
<evidence type="ECO:0000256" key="1">
    <source>
        <dbReference type="SAM" id="MobiDB-lite"/>
    </source>
</evidence>
<evidence type="ECO:0000313" key="3">
    <source>
        <dbReference type="Proteomes" id="UP000235036"/>
    </source>
</evidence>
<accession>A0A2N6K0N7</accession>
<dbReference type="AlphaFoldDB" id="A0A2N6K0N7"/>
<name>A0A2N6K0N7_FISMU</name>
<gene>
    <name evidence="2" type="ORF">CEN44_16840</name>
</gene>
<dbReference type="Proteomes" id="UP000235036">
    <property type="component" value="Unassembled WGS sequence"/>
</dbReference>
<feature type="region of interest" description="Disordered" evidence="1">
    <location>
        <begin position="1"/>
        <end position="53"/>
    </location>
</feature>
<keyword evidence="3" id="KW-1185">Reference proteome</keyword>
<dbReference type="RefSeq" id="WP_016868231.1">
    <property type="nucleotide sequence ID" value="NZ_CAWNVR010000494.1"/>
</dbReference>
<proteinExistence type="predicted"/>
<evidence type="ECO:0000313" key="2">
    <source>
        <dbReference type="EMBL" id="PLZ87725.1"/>
    </source>
</evidence>
<organism evidence="2 3">
    <name type="scientific">Fischerella muscicola CCMEE 5323</name>
    <dbReference type="NCBI Taxonomy" id="2019572"/>
    <lineage>
        <taxon>Bacteria</taxon>
        <taxon>Bacillati</taxon>
        <taxon>Cyanobacteriota</taxon>
        <taxon>Cyanophyceae</taxon>
        <taxon>Nostocales</taxon>
        <taxon>Hapalosiphonaceae</taxon>
        <taxon>Fischerella</taxon>
    </lineage>
</organism>
<sequence>MNPEQYYDPNTPGSSTHGSGEINIDAGPDTSRADDTVGTAKLQQSDLNDSSHECDNADVAITEPFNDNQDENFVDRQMGIIGRTAG</sequence>
<protein>
    <submittedName>
        <fullName evidence="2">Uncharacterized protein</fullName>
    </submittedName>
</protein>
<reference evidence="2 3" key="1">
    <citation type="submission" date="2017-08" db="EMBL/GenBank/DDBJ databases">
        <title>Genomes of Fischerella (Mastigocladus) sp. strains.</title>
        <authorList>
            <person name="Miller S.R."/>
        </authorList>
    </citation>
    <scope>NUCLEOTIDE SEQUENCE [LARGE SCALE GENOMIC DNA]</scope>
    <source>
        <strain evidence="2 3">CCMEE 5323</strain>
    </source>
</reference>
<comment type="caution">
    <text evidence="2">The sequence shown here is derived from an EMBL/GenBank/DDBJ whole genome shotgun (WGS) entry which is preliminary data.</text>
</comment>